<accession>A0A0B2P9V3</accession>
<protein>
    <submittedName>
        <fullName evidence="2">Uncharacterized protein</fullName>
    </submittedName>
</protein>
<feature type="region of interest" description="Disordered" evidence="1">
    <location>
        <begin position="67"/>
        <end position="136"/>
    </location>
</feature>
<dbReference type="AlphaFoldDB" id="A0A0B2P9V3"/>
<proteinExistence type="predicted"/>
<evidence type="ECO:0000313" key="2">
    <source>
        <dbReference type="EMBL" id="KHN04392.1"/>
    </source>
</evidence>
<evidence type="ECO:0000256" key="1">
    <source>
        <dbReference type="SAM" id="MobiDB-lite"/>
    </source>
</evidence>
<sequence>MATRTLLKLKPNLKLPLRFFRNPTLALTRPVVPLTRPVFPLLARPESPSLALFKPFTVQFPGMIARQMATARSPRGASKRNEEKEEDGGDDDDDGGADFDDEDGFDLDEEFDGSDESDGFDDEEEEEKPKGKKKRW</sequence>
<feature type="compositionally biased region" description="Acidic residues" evidence="1">
    <location>
        <begin position="84"/>
        <end position="126"/>
    </location>
</feature>
<name>A0A0B2P9V3_GLYSO</name>
<dbReference type="EMBL" id="KN669272">
    <property type="protein sequence ID" value="KHN04392.1"/>
    <property type="molecule type" value="Genomic_DNA"/>
</dbReference>
<dbReference type="Proteomes" id="UP000053555">
    <property type="component" value="Unassembled WGS sequence"/>
</dbReference>
<reference evidence="2" key="1">
    <citation type="submission" date="2014-07" db="EMBL/GenBank/DDBJ databases">
        <title>Identification of a novel salt tolerance gene in wild soybean by whole-genome sequencing.</title>
        <authorList>
            <person name="Lam H.-M."/>
            <person name="Qi X."/>
            <person name="Li M.-W."/>
            <person name="Liu X."/>
            <person name="Xie M."/>
            <person name="Ni M."/>
            <person name="Xu X."/>
        </authorList>
    </citation>
    <scope>NUCLEOTIDE SEQUENCE [LARGE SCALE GENOMIC DNA]</scope>
    <source>
        <tissue evidence="2">Root</tissue>
    </source>
</reference>
<gene>
    <name evidence="2" type="ORF">glysoja_041854</name>
</gene>
<organism evidence="2">
    <name type="scientific">Glycine soja</name>
    <name type="common">Wild soybean</name>
    <dbReference type="NCBI Taxonomy" id="3848"/>
    <lineage>
        <taxon>Eukaryota</taxon>
        <taxon>Viridiplantae</taxon>
        <taxon>Streptophyta</taxon>
        <taxon>Embryophyta</taxon>
        <taxon>Tracheophyta</taxon>
        <taxon>Spermatophyta</taxon>
        <taxon>Magnoliopsida</taxon>
        <taxon>eudicotyledons</taxon>
        <taxon>Gunneridae</taxon>
        <taxon>Pentapetalae</taxon>
        <taxon>rosids</taxon>
        <taxon>fabids</taxon>
        <taxon>Fabales</taxon>
        <taxon>Fabaceae</taxon>
        <taxon>Papilionoideae</taxon>
        <taxon>50 kb inversion clade</taxon>
        <taxon>NPAAA clade</taxon>
        <taxon>indigoferoid/millettioid clade</taxon>
        <taxon>Phaseoleae</taxon>
        <taxon>Glycine</taxon>
        <taxon>Glycine subgen. Soja</taxon>
    </lineage>
</organism>